<dbReference type="PROSITE" id="PS50082">
    <property type="entry name" value="WD_REPEATS_2"/>
    <property type="match status" value="1"/>
</dbReference>
<dbReference type="SMART" id="SM00320">
    <property type="entry name" value="WD40"/>
    <property type="match status" value="4"/>
</dbReference>
<feature type="repeat" description="WD" evidence="1">
    <location>
        <begin position="452"/>
        <end position="493"/>
    </location>
</feature>
<proteinExistence type="predicted"/>
<dbReference type="Proteomes" id="UP001303115">
    <property type="component" value="Unassembled WGS sequence"/>
</dbReference>
<sequence length="573" mass="61945">MPRKTLSHEDYSIGWISPLGCEHVAATAMLDGEEHSALPKQANDSNAYTLGSVGDHNVVIAPLPLKEKRNSLSARVASDMASTFRAIKIFLVVGIAGSASKEVRLGDVVVSTKVVKWDAGKYINGGRFEHNHIFKAPPVSALNQMSKLETTHKMFGTRIFSPYLTDMARKFPRLAQDYTDPSALGDVLFRSGYAHRAPRDAKHQVTIHYGLIASGDQVRFKDKDKGPVLCLEMEAAGLMGRDFVVIRGISDYADSHKNDAWQKYAAAVAAACAKEFLALIPAHAVGGAGKAGGGGDGSAAAPGSPQTGGVGVEEEEKSTPPPATRQWHPQIILRKSPVMVVALSHDSKLLAAGVQDTILLWDTATGTLQKTLTVTKLGVTREVGNFNSVEALAFSRDSKLLAWALRTSKWNIELCDLATGKCRGIHDGHRSRSVDGKIELWDMVTGRLHNTLEGHKGGVSCVAFSRDSRILASGSTDGNIKLWDTWTGHLRKTLVARPGVQSLVFMHGFTLLSSARKPDTIDLWDTETGQLQHAVPVSEDVGFVSMLLGSHDSRFFVSAATTRRLGGLRIWSQ</sequence>
<name>A0AAN6PJ54_9PEZI</name>
<dbReference type="InterPro" id="IPR015943">
    <property type="entry name" value="WD40/YVTN_repeat-like_dom_sf"/>
</dbReference>
<reference evidence="5" key="1">
    <citation type="journal article" date="2023" name="Mol. Phylogenet. Evol.">
        <title>Genome-scale phylogeny and comparative genomics of the fungal order Sordariales.</title>
        <authorList>
            <person name="Hensen N."/>
            <person name="Bonometti L."/>
            <person name="Westerberg I."/>
            <person name="Brannstrom I.O."/>
            <person name="Guillou S."/>
            <person name="Cros-Aarteil S."/>
            <person name="Calhoun S."/>
            <person name="Haridas S."/>
            <person name="Kuo A."/>
            <person name="Mondo S."/>
            <person name="Pangilinan J."/>
            <person name="Riley R."/>
            <person name="LaButti K."/>
            <person name="Andreopoulos B."/>
            <person name="Lipzen A."/>
            <person name="Chen C."/>
            <person name="Yan M."/>
            <person name="Daum C."/>
            <person name="Ng V."/>
            <person name="Clum A."/>
            <person name="Steindorff A."/>
            <person name="Ohm R.A."/>
            <person name="Martin F."/>
            <person name="Silar P."/>
            <person name="Natvig D.O."/>
            <person name="Lalanne C."/>
            <person name="Gautier V."/>
            <person name="Ament-Velasquez S.L."/>
            <person name="Kruys A."/>
            <person name="Hutchinson M.I."/>
            <person name="Powell A.J."/>
            <person name="Barry K."/>
            <person name="Miller A.N."/>
            <person name="Grigoriev I.V."/>
            <person name="Debuchy R."/>
            <person name="Gladieux P."/>
            <person name="Hiltunen Thoren M."/>
            <person name="Johannesson H."/>
        </authorList>
    </citation>
    <scope>NUCLEOTIDE SEQUENCE [LARGE SCALE GENOMIC DNA]</scope>
    <source>
        <strain evidence="5">CBS 284.82</strain>
    </source>
</reference>
<dbReference type="InterPro" id="IPR053137">
    <property type="entry name" value="NLR-like"/>
</dbReference>
<dbReference type="GO" id="GO:0003824">
    <property type="term" value="F:catalytic activity"/>
    <property type="evidence" value="ECO:0007669"/>
    <property type="project" value="InterPro"/>
</dbReference>
<dbReference type="InterPro" id="IPR035994">
    <property type="entry name" value="Nucleoside_phosphorylase_sf"/>
</dbReference>
<evidence type="ECO:0000256" key="2">
    <source>
        <dbReference type="SAM" id="MobiDB-lite"/>
    </source>
</evidence>
<dbReference type="InterPro" id="IPR001680">
    <property type="entry name" value="WD40_rpt"/>
</dbReference>
<keyword evidence="1" id="KW-0853">WD repeat</keyword>
<evidence type="ECO:0000313" key="5">
    <source>
        <dbReference type="Proteomes" id="UP001303115"/>
    </source>
</evidence>
<dbReference type="Gene3D" id="2.130.10.10">
    <property type="entry name" value="YVTN repeat-like/Quinoprotein amine dehydrogenase"/>
    <property type="match status" value="2"/>
</dbReference>
<evidence type="ECO:0000256" key="1">
    <source>
        <dbReference type="PROSITE-ProRule" id="PRU00221"/>
    </source>
</evidence>
<dbReference type="PANTHER" id="PTHR46082">
    <property type="entry name" value="ATP/GTP-BINDING PROTEIN-RELATED"/>
    <property type="match status" value="1"/>
</dbReference>
<dbReference type="SUPFAM" id="SSF53167">
    <property type="entry name" value="Purine and uridine phosphorylases"/>
    <property type="match status" value="1"/>
</dbReference>
<dbReference type="InterPro" id="IPR000845">
    <property type="entry name" value="Nucleoside_phosphorylase_d"/>
</dbReference>
<dbReference type="SUPFAM" id="SSF50978">
    <property type="entry name" value="WD40 repeat-like"/>
    <property type="match status" value="1"/>
</dbReference>
<accession>A0AAN6PJ54</accession>
<dbReference type="AlphaFoldDB" id="A0AAN6PJ54"/>
<evidence type="ECO:0000313" key="4">
    <source>
        <dbReference type="EMBL" id="KAK4041958.1"/>
    </source>
</evidence>
<feature type="region of interest" description="Disordered" evidence="2">
    <location>
        <begin position="291"/>
        <end position="328"/>
    </location>
</feature>
<dbReference type="EMBL" id="MU854348">
    <property type="protein sequence ID" value="KAK4041958.1"/>
    <property type="molecule type" value="Genomic_DNA"/>
</dbReference>
<evidence type="ECO:0000259" key="3">
    <source>
        <dbReference type="Pfam" id="PF01048"/>
    </source>
</evidence>
<dbReference type="PANTHER" id="PTHR46082:SF11">
    <property type="entry name" value="AAA+ ATPASE DOMAIN-CONTAINING PROTEIN-RELATED"/>
    <property type="match status" value="1"/>
</dbReference>
<dbReference type="GO" id="GO:0009116">
    <property type="term" value="P:nucleoside metabolic process"/>
    <property type="evidence" value="ECO:0007669"/>
    <property type="project" value="InterPro"/>
</dbReference>
<keyword evidence="5" id="KW-1185">Reference proteome</keyword>
<dbReference type="Pfam" id="PF01048">
    <property type="entry name" value="PNP_UDP_1"/>
    <property type="match status" value="1"/>
</dbReference>
<gene>
    <name evidence="4" type="ORF">C8A01DRAFT_44941</name>
</gene>
<dbReference type="PROSITE" id="PS50294">
    <property type="entry name" value="WD_REPEATS_REGION"/>
    <property type="match status" value="1"/>
</dbReference>
<feature type="domain" description="Nucleoside phosphorylase" evidence="3">
    <location>
        <begin position="28"/>
        <end position="277"/>
    </location>
</feature>
<organism evidence="4 5">
    <name type="scientific">Parachaetomium inaequale</name>
    <dbReference type="NCBI Taxonomy" id="2588326"/>
    <lineage>
        <taxon>Eukaryota</taxon>
        <taxon>Fungi</taxon>
        <taxon>Dikarya</taxon>
        <taxon>Ascomycota</taxon>
        <taxon>Pezizomycotina</taxon>
        <taxon>Sordariomycetes</taxon>
        <taxon>Sordariomycetidae</taxon>
        <taxon>Sordariales</taxon>
        <taxon>Chaetomiaceae</taxon>
        <taxon>Parachaetomium</taxon>
    </lineage>
</organism>
<protein>
    <submittedName>
        <fullName evidence="4">Vegetative incompatibility protein HET-E-1</fullName>
    </submittedName>
</protein>
<dbReference type="Pfam" id="PF00400">
    <property type="entry name" value="WD40"/>
    <property type="match status" value="1"/>
</dbReference>
<dbReference type="InterPro" id="IPR036322">
    <property type="entry name" value="WD40_repeat_dom_sf"/>
</dbReference>
<comment type="caution">
    <text evidence="4">The sequence shown here is derived from an EMBL/GenBank/DDBJ whole genome shotgun (WGS) entry which is preliminary data.</text>
</comment>
<dbReference type="Gene3D" id="3.40.50.1580">
    <property type="entry name" value="Nucleoside phosphorylase domain"/>
    <property type="match status" value="1"/>
</dbReference>